<accession>A0ABW5NET6</accession>
<reference evidence="3" key="1">
    <citation type="journal article" date="2019" name="Int. J. Syst. Evol. Microbiol.">
        <title>The Global Catalogue of Microorganisms (GCM) 10K type strain sequencing project: providing services to taxonomists for standard genome sequencing and annotation.</title>
        <authorList>
            <consortium name="The Broad Institute Genomics Platform"/>
            <consortium name="The Broad Institute Genome Sequencing Center for Infectious Disease"/>
            <person name="Wu L."/>
            <person name="Ma J."/>
        </authorList>
    </citation>
    <scope>NUCLEOTIDE SEQUENCE [LARGE SCALE GENOMIC DNA]</scope>
    <source>
        <strain evidence="3">KCTC 42423</strain>
    </source>
</reference>
<protein>
    <submittedName>
        <fullName evidence="2">Zinc-binding metallopeptidase</fullName>
    </submittedName>
</protein>
<keyword evidence="3" id="KW-1185">Reference proteome</keyword>
<feature type="region of interest" description="Disordered" evidence="1">
    <location>
        <begin position="34"/>
        <end position="58"/>
    </location>
</feature>
<evidence type="ECO:0000313" key="3">
    <source>
        <dbReference type="Proteomes" id="UP001597459"/>
    </source>
</evidence>
<feature type="compositionally biased region" description="Basic and acidic residues" evidence="1">
    <location>
        <begin position="34"/>
        <end position="46"/>
    </location>
</feature>
<dbReference type="SUPFAM" id="SSF55486">
    <property type="entry name" value="Metalloproteases ('zincins'), catalytic domain"/>
    <property type="match status" value="1"/>
</dbReference>
<dbReference type="Gene3D" id="3.40.390.70">
    <property type="match status" value="1"/>
</dbReference>
<comment type="caution">
    <text evidence="2">The sequence shown here is derived from an EMBL/GenBank/DDBJ whole genome shotgun (WGS) entry which is preliminary data.</text>
</comment>
<sequence length="328" mass="37577">MRKSFEKLKFLSIIFLSVLILSNCNKDDDGIIVQPDEKETENHTDPDPTDEQGEGEQGDITLYRVVGKNLVKEKDYTVSGKHETFQKDTQKHMEIWSLVKKIVPPSYLKKMNEFIIYAGEANGTAGYVYETKKDLSTWRMGIAIDFAYDGGFNANGELAYTIIHEFGHILTLDNSQLDSSTSSDNCTNFFPGEGCAKNDAYINVLYNKFWKDIWNAYKDAQNDESQKQEFYNMYQDRFVTAYASTNPGEDIAEVFATFVTKDKRDSNSSIASQKINLMYEYNELIRLRDFIRKNTVSSSKSKRALPVAGQWKQASRIGKNHGQCRRKH</sequence>
<evidence type="ECO:0000313" key="2">
    <source>
        <dbReference type="EMBL" id="MFD2593326.1"/>
    </source>
</evidence>
<proteinExistence type="predicted"/>
<dbReference type="EMBL" id="JBHULX010000046">
    <property type="protein sequence ID" value="MFD2593326.1"/>
    <property type="molecule type" value="Genomic_DNA"/>
</dbReference>
<dbReference type="RefSeq" id="WP_378256816.1">
    <property type="nucleotide sequence ID" value="NZ_JBHSJV010000001.1"/>
</dbReference>
<dbReference type="Proteomes" id="UP001597459">
    <property type="component" value="Unassembled WGS sequence"/>
</dbReference>
<evidence type="ECO:0000256" key="1">
    <source>
        <dbReference type="SAM" id="MobiDB-lite"/>
    </source>
</evidence>
<organism evidence="2 3">
    <name type="scientific">Aquimarina hainanensis</name>
    <dbReference type="NCBI Taxonomy" id="1578017"/>
    <lineage>
        <taxon>Bacteria</taxon>
        <taxon>Pseudomonadati</taxon>
        <taxon>Bacteroidota</taxon>
        <taxon>Flavobacteriia</taxon>
        <taxon>Flavobacteriales</taxon>
        <taxon>Flavobacteriaceae</taxon>
        <taxon>Aquimarina</taxon>
    </lineage>
</organism>
<name>A0ABW5NET6_9FLAO</name>
<feature type="compositionally biased region" description="Acidic residues" evidence="1">
    <location>
        <begin position="47"/>
        <end position="57"/>
    </location>
</feature>
<gene>
    <name evidence="2" type="ORF">ACFSTE_20995</name>
</gene>